<reference evidence="3" key="1">
    <citation type="submission" date="2016-02" db="EMBL/GenBank/DDBJ databases">
        <title>Ulvibacter sp. LPB0005, isolated from Thais luteostoma.</title>
        <authorList>
            <person name="Shin S.-K."/>
            <person name="Yi H."/>
        </authorList>
    </citation>
    <scope>NUCLEOTIDE SEQUENCE [LARGE SCALE GENOMIC DNA]</scope>
    <source>
        <strain evidence="3">LPB0005</strain>
    </source>
</reference>
<feature type="domain" description="Response regulatory" evidence="2">
    <location>
        <begin position="9"/>
        <end position="138"/>
    </location>
</feature>
<evidence type="ECO:0000313" key="3">
    <source>
        <dbReference type="EMBL" id="OAB80629.1"/>
    </source>
</evidence>
<comment type="caution">
    <text evidence="3">The sequence shown here is derived from an EMBL/GenBank/DDBJ whole genome shotgun (WGS) entry which is preliminary data.</text>
</comment>
<dbReference type="Pfam" id="PF00072">
    <property type="entry name" value="Response_reg"/>
    <property type="match status" value="1"/>
</dbReference>
<dbReference type="InterPro" id="IPR001789">
    <property type="entry name" value="Sig_transdc_resp-reg_receiver"/>
</dbReference>
<dbReference type="SUPFAM" id="SSF52172">
    <property type="entry name" value="CheY-like"/>
    <property type="match status" value="1"/>
</dbReference>
<dbReference type="GO" id="GO:0000160">
    <property type="term" value="P:phosphorelay signal transduction system"/>
    <property type="evidence" value="ECO:0007669"/>
    <property type="project" value="InterPro"/>
</dbReference>
<accession>A0A167JFP7</accession>
<gene>
    <name evidence="3" type="ORF">ULVI_05070</name>
</gene>
<dbReference type="Gene3D" id="3.40.50.2300">
    <property type="match status" value="1"/>
</dbReference>
<dbReference type="OrthoDB" id="673128at2"/>
<dbReference type="RefSeq" id="WP_068591400.1">
    <property type="nucleotide sequence ID" value="NZ_LRXL01000026.1"/>
</dbReference>
<name>A0A167JFP7_9FLAO</name>
<dbReference type="SMART" id="SM00448">
    <property type="entry name" value="REC"/>
    <property type="match status" value="1"/>
</dbReference>
<dbReference type="PANTHER" id="PTHR44520:SF2">
    <property type="entry name" value="RESPONSE REGULATOR RCP1"/>
    <property type="match status" value="1"/>
</dbReference>
<evidence type="ECO:0000256" key="1">
    <source>
        <dbReference type="PROSITE-ProRule" id="PRU00169"/>
    </source>
</evidence>
<evidence type="ECO:0000313" key="4">
    <source>
        <dbReference type="Proteomes" id="UP000077013"/>
    </source>
</evidence>
<dbReference type="Proteomes" id="UP000077013">
    <property type="component" value="Unassembled WGS sequence"/>
</dbReference>
<dbReference type="STRING" id="1763537.ULVI_05070"/>
<dbReference type="EMBL" id="LRXL01000026">
    <property type="protein sequence ID" value="OAB80629.1"/>
    <property type="molecule type" value="Genomic_DNA"/>
</dbReference>
<keyword evidence="1" id="KW-0597">Phosphoprotein</keyword>
<dbReference type="PANTHER" id="PTHR44520">
    <property type="entry name" value="RESPONSE REGULATOR RCP1-RELATED"/>
    <property type="match status" value="1"/>
</dbReference>
<proteinExistence type="predicted"/>
<protein>
    <submittedName>
        <fullName evidence="3">Transcriptional regulator</fullName>
    </submittedName>
</protein>
<dbReference type="InterPro" id="IPR011006">
    <property type="entry name" value="CheY-like_superfamily"/>
</dbReference>
<feature type="modified residue" description="4-aspartylphosphate" evidence="1">
    <location>
        <position position="68"/>
    </location>
</feature>
<dbReference type="AlphaFoldDB" id="A0A167JFP7"/>
<keyword evidence="4" id="KW-1185">Reference proteome</keyword>
<evidence type="ECO:0000259" key="2">
    <source>
        <dbReference type="PROSITE" id="PS50110"/>
    </source>
</evidence>
<dbReference type="InterPro" id="IPR052893">
    <property type="entry name" value="TCS_response_regulator"/>
</dbReference>
<sequence length="140" mass="16203">MKTHPQIKLSCIIDDDIIYVNLVKKIIRNKNLSEKLVIFRNGEEALMYFKSNLNNFPTTSFPEIVLLDLNMPVMDGWEFLKKFRKLKNNNDFSTSLFVVSSSIDPYEINKAKSDSIVTDYLIKPVKMDAFEKLFRIAASS</sequence>
<dbReference type="PROSITE" id="PS50110">
    <property type="entry name" value="RESPONSE_REGULATORY"/>
    <property type="match status" value="1"/>
</dbReference>
<organism evidence="3 4">
    <name type="scientific">Cochleicola gelatinilyticus</name>
    <dbReference type="NCBI Taxonomy" id="1763537"/>
    <lineage>
        <taxon>Bacteria</taxon>
        <taxon>Pseudomonadati</taxon>
        <taxon>Bacteroidota</taxon>
        <taxon>Flavobacteriia</taxon>
        <taxon>Flavobacteriales</taxon>
        <taxon>Flavobacteriaceae</taxon>
        <taxon>Cochleicola</taxon>
    </lineage>
</organism>